<gene>
    <name evidence="3" type="ORF">FHX33_001343</name>
</gene>
<evidence type="ECO:0000313" key="4">
    <source>
        <dbReference type="Proteomes" id="UP000538196"/>
    </source>
</evidence>
<evidence type="ECO:0000256" key="2">
    <source>
        <dbReference type="SAM" id="Phobius"/>
    </source>
</evidence>
<feature type="transmembrane region" description="Helical" evidence="2">
    <location>
        <begin position="150"/>
        <end position="172"/>
    </location>
</feature>
<dbReference type="AlphaFoldDB" id="A0A7W4UUQ8"/>
<accession>A0A7W4UUQ8</accession>
<keyword evidence="2" id="KW-1133">Transmembrane helix</keyword>
<dbReference type="Proteomes" id="UP000538196">
    <property type="component" value="Unassembled WGS sequence"/>
</dbReference>
<keyword evidence="4" id="KW-1185">Reference proteome</keyword>
<feature type="compositionally biased region" description="Basic and acidic residues" evidence="1">
    <location>
        <begin position="226"/>
        <end position="247"/>
    </location>
</feature>
<feature type="region of interest" description="Disordered" evidence="1">
    <location>
        <begin position="201"/>
        <end position="247"/>
    </location>
</feature>
<evidence type="ECO:0000256" key="1">
    <source>
        <dbReference type="SAM" id="MobiDB-lite"/>
    </source>
</evidence>
<feature type="transmembrane region" description="Helical" evidence="2">
    <location>
        <begin position="95"/>
        <end position="116"/>
    </location>
</feature>
<dbReference type="InterPro" id="IPR019051">
    <property type="entry name" value="Trp_biosyn_TM_oprn/chp"/>
</dbReference>
<evidence type="ECO:0000313" key="3">
    <source>
        <dbReference type="EMBL" id="MBB2966611.1"/>
    </source>
</evidence>
<feature type="transmembrane region" description="Helical" evidence="2">
    <location>
        <begin position="67"/>
        <end position="88"/>
    </location>
</feature>
<dbReference type="EMBL" id="JACHVP010000001">
    <property type="protein sequence ID" value="MBB2966611.1"/>
    <property type="molecule type" value="Genomic_DNA"/>
</dbReference>
<keyword evidence="2" id="KW-0472">Membrane</keyword>
<keyword evidence="2" id="KW-0812">Transmembrane</keyword>
<sequence length="247" mass="25309">MATQEQDGTTAEHEAARPVNRRAKYIALLALVVGSGLTLLSATQTWFTVHLTDVGSHVGALGVPGSTAAPALTALALAGLALTAALAIAGPIFRIVLALLGLLLGVSVLISAGSALGDALRASSSVITTATGVAGESSIRRLVDAVDVQFWPWLAVVGGALIVLANVAVVLFSRLWPGSSRKYQTRFAGEDGRDAAAVLGVADTPESDDDEARAVAEGETGSEPASLDRDTAIDSWDELSRGDDPTR</sequence>
<feature type="transmembrane region" description="Helical" evidence="2">
    <location>
        <begin position="25"/>
        <end position="47"/>
    </location>
</feature>
<organism evidence="3 4">
    <name type="scientific">Leifsonia aquatica</name>
    <name type="common">Corynebacterium aquaticum</name>
    <dbReference type="NCBI Taxonomy" id="144185"/>
    <lineage>
        <taxon>Bacteria</taxon>
        <taxon>Bacillati</taxon>
        <taxon>Actinomycetota</taxon>
        <taxon>Actinomycetes</taxon>
        <taxon>Micrococcales</taxon>
        <taxon>Microbacteriaceae</taxon>
        <taxon>Leifsonia</taxon>
    </lineage>
</organism>
<name>A0A7W4UUQ8_LEIAQ</name>
<dbReference type="Pfam" id="PF09534">
    <property type="entry name" value="Trp_oprn_chp"/>
    <property type="match status" value="1"/>
</dbReference>
<comment type="caution">
    <text evidence="3">The sequence shown here is derived from an EMBL/GenBank/DDBJ whole genome shotgun (WGS) entry which is preliminary data.</text>
</comment>
<proteinExistence type="predicted"/>
<protein>
    <submittedName>
        <fullName evidence="3">Putative membrane protein (TIGR02234 family)</fullName>
    </submittedName>
</protein>
<dbReference type="RefSeq" id="WP_021765319.1">
    <property type="nucleotide sequence ID" value="NZ_JACHVP010000001.1"/>
</dbReference>
<reference evidence="3 4" key="1">
    <citation type="submission" date="2020-08" db="EMBL/GenBank/DDBJ databases">
        <title>Sequencing the genomes of 1000 actinobacteria strains.</title>
        <authorList>
            <person name="Klenk H.-P."/>
        </authorList>
    </citation>
    <scope>NUCLEOTIDE SEQUENCE [LARGE SCALE GENOMIC DNA]</scope>
    <source>
        <strain evidence="3 4">DSM 20146</strain>
    </source>
</reference>